<evidence type="ECO:0000313" key="1">
    <source>
        <dbReference type="EMBL" id="KAK8601028.1"/>
    </source>
</evidence>
<evidence type="ECO:0000313" key="2">
    <source>
        <dbReference type="Proteomes" id="UP001472677"/>
    </source>
</evidence>
<sequence>MCVARSLMLLMFQNPEERKRILDLVILDQCLENIMDWPTTIAIPNSRVWASACRIPIHPWFMGTFQNISAILGEFIQVEAETLDPMNFETTRFLVETDWFHRIEDLIDLQVCDNTFRVRIKEVDELYGVKGDEGCVKRKNMNTKTTTLPSEIGFRQCAHVEEHSGQDSMVLDTHMNASSVVWHINRLWQDNREDWQVVEPTINMLASSTREVSGTWMGEEAMGVVNRTEKC</sequence>
<comment type="caution">
    <text evidence="1">The sequence shown here is derived from an EMBL/GenBank/DDBJ whole genome shotgun (WGS) entry which is preliminary data.</text>
</comment>
<organism evidence="1 2">
    <name type="scientific">Hibiscus sabdariffa</name>
    <name type="common">roselle</name>
    <dbReference type="NCBI Taxonomy" id="183260"/>
    <lineage>
        <taxon>Eukaryota</taxon>
        <taxon>Viridiplantae</taxon>
        <taxon>Streptophyta</taxon>
        <taxon>Embryophyta</taxon>
        <taxon>Tracheophyta</taxon>
        <taxon>Spermatophyta</taxon>
        <taxon>Magnoliopsida</taxon>
        <taxon>eudicotyledons</taxon>
        <taxon>Gunneridae</taxon>
        <taxon>Pentapetalae</taxon>
        <taxon>rosids</taxon>
        <taxon>malvids</taxon>
        <taxon>Malvales</taxon>
        <taxon>Malvaceae</taxon>
        <taxon>Malvoideae</taxon>
        <taxon>Hibiscus</taxon>
    </lineage>
</organism>
<keyword evidence="2" id="KW-1185">Reference proteome</keyword>
<evidence type="ECO:0008006" key="3">
    <source>
        <dbReference type="Google" id="ProtNLM"/>
    </source>
</evidence>
<reference evidence="1 2" key="1">
    <citation type="journal article" date="2024" name="G3 (Bethesda)">
        <title>Genome assembly of Hibiscus sabdariffa L. provides insights into metabolisms of medicinal natural products.</title>
        <authorList>
            <person name="Kim T."/>
        </authorList>
    </citation>
    <scope>NUCLEOTIDE SEQUENCE [LARGE SCALE GENOMIC DNA]</scope>
    <source>
        <strain evidence="1">TK-2024</strain>
        <tissue evidence="1">Old leaves</tissue>
    </source>
</reference>
<name>A0ABR2GDM6_9ROSI</name>
<dbReference type="EMBL" id="JBBPBM010000001">
    <property type="protein sequence ID" value="KAK8601028.1"/>
    <property type="molecule type" value="Genomic_DNA"/>
</dbReference>
<gene>
    <name evidence="1" type="ORF">V6N12_050873</name>
</gene>
<protein>
    <recommendedName>
        <fullName evidence="3">DUF4283 domain-containing protein</fullName>
    </recommendedName>
</protein>
<accession>A0ABR2GDM6</accession>
<proteinExistence type="predicted"/>
<dbReference type="Proteomes" id="UP001472677">
    <property type="component" value="Unassembled WGS sequence"/>
</dbReference>